<evidence type="ECO:0000256" key="1">
    <source>
        <dbReference type="SAM" id="Phobius"/>
    </source>
</evidence>
<dbReference type="OrthoDB" id="7995400at2"/>
<dbReference type="AlphaFoldDB" id="A0A0R1M2B5"/>
<feature type="transmembrane region" description="Helical" evidence="1">
    <location>
        <begin position="6"/>
        <end position="25"/>
    </location>
</feature>
<dbReference type="InterPro" id="IPR004676">
    <property type="entry name" value="Cd-R_transporter"/>
</dbReference>
<evidence type="ECO:0000313" key="2">
    <source>
        <dbReference type="EMBL" id="KRL02175.1"/>
    </source>
</evidence>
<proteinExistence type="predicted"/>
<feature type="transmembrane region" description="Helical" evidence="1">
    <location>
        <begin position="165"/>
        <end position="184"/>
    </location>
</feature>
<feature type="transmembrane region" description="Helical" evidence="1">
    <location>
        <begin position="96"/>
        <end position="116"/>
    </location>
</feature>
<keyword evidence="1" id="KW-1133">Transmembrane helix</keyword>
<keyword evidence="1" id="KW-0812">Transmembrane</keyword>
<dbReference type="EMBL" id="AZEF01000016">
    <property type="protein sequence ID" value="KRL02175.1"/>
    <property type="molecule type" value="Genomic_DNA"/>
</dbReference>
<name>A0A0R1M2B5_9LACO</name>
<feature type="transmembrane region" description="Helical" evidence="1">
    <location>
        <begin position="57"/>
        <end position="76"/>
    </location>
</feature>
<dbReference type="RefSeq" id="WP_057743292.1">
    <property type="nucleotide sequence ID" value="NZ_AZEF01000016.1"/>
</dbReference>
<dbReference type="Proteomes" id="UP000051621">
    <property type="component" value="Unassembled WGS sequence"/>
</dbReference>
<protein>
    <submittedName>
        <fullName evidence="2">Integral membrane protein</fullName>
    </submittedName>
</protein>
<dbReference type="PATRIC" id="fig|1423731.3.peg.963"/>
<sequence length="187" mass="20762">MNYWILVVTFLGVNIDFFFILLFLLKKYTLSKVILGYLMGNIVLLTASYLVGKALAVFFPEWILGILGILPLYMAFHNDDDEKITAVHHSQILNVLLTYLAVCAGCNLSLFLPILAGETLTSFVITVLFLGLLTVVIVCLINLIGTIPIVAKIMTTHGEKLMKGCYILVGLYVFWDSGLITQILTVL</sequence>
<organism evidence="2 3">
    <name type="scientific">Liquorilactobacillus capillatus DSM 19910</name>
    <dbReference type="NCBI Taxonomy" id="1423731"/>
    <lineage>
        <taxon>Bacteria</taxon>
        <taxon>Bacillati</taxon>
        <taxon>Bacillota</taxon>
        <taxon>Bacilli</taxon>
        <taxon>Lactobacillales</taxon>
        <taxon>Lactobacillaceae</taxon>
        <taxon>Liquorilactobacillus</taxon>
    </lineage>
</organism>
<dbReference type="STRING" id="1423731.FC81_GL000938"/>
<reference evidence="2 3" key="1">
    <citation type="journal article" date="2015" name="Genome Announc.">
        <title>Expanding the biotechnology potential of lactobacilli through comparative genomics of 213 strains and associated genera.</title>
        <authorList>
            <person name="Sun Z."/>
            <person name="Harris H.M."/>
            <person name="McCann A."/>
            <person name="Guo C."/>
            <person name="Argimon S."/>
            <person name="Zhang W."/>
            <person name="Yang X."/>
            <person name="Jeffery I.B."/>
            <person name="Cooney J.C."/>
            <person name="Kagawa T.F."/>
            <person name="Liu W."/>
            <person name="Song Y."/>
            <person name="Salvetti E."/>
            <person name="Wrobel A."/>
            <person name="Rasinkangas P."/>
            <person name="Parkhill J."/>
            <person name="Rea M.C."/>
            <person name="O'Sullivan O."/>
            <person name="Ritari J."/>
            <person name="Douillard F.P."/>
            <person name="Paul Ross R."/>
            <person name="Yang R."/>
            <person name="Briner A.E."/>
            <person name="Felis G.E."/>
            <person name="de Vos W.M."/>
            <person name="Barrangou R."/>
            <person name="Klaenhammer T.R."/>
            <person name="Caufield P.W."/>
            <person name="Cui Y."/>
            <person name="Zhang H."/>
            <person name="O'Toole P.W."/>
        </authorList>
    </citation>
    <scope>NUCLEOTIDE SEQUENCE [LARGE SCALE GENOMIC DNA]</scope>
    <source>
        <strain evidence="2 3">DSM 19910</strain>
    </source>
</reference>
<keyword evidence="3" id="KW-1185">Reference proteome</keyword>
<accession>A0A0R1M2B5</accession>
<dbReference type="Pfam" id="PF03596">
    <property type="entry name" value="Cad"/>
    <property type="match status" value="1"/>
</dbReference>
<gene>
    <name evidence="2" type="ORF">FC81_GL000938</name>
</gene>
<comment type="caution">
    <text evidence="2">The sequence shown here is derived from an EMBL/GenBank/DDBJ whole genome shotgun (WGS) entry which is preliminary data.</text>
</comment>
<feature type="transmembrane region" description="Helical" evidence="1">
    <location>
        <begin position="122"/>
        <end position="144"/>
    </location>
</feature>
<feature type="transmembrane region" description="Helical" evidence="1">
    <location>
        <begin position="34"/>
        <end position="51"/>
    </location>
</feature>
<evidence type="ECO:0000313" key="3">
    <source>
        <dbReference type="Proteomes" id="UP000051621"/>
    </source>
</evidence>
<keyword evidence="1" id="KW-0472">Membrane</keyword>